<keyword evidence="5" id="KW-0012">Acyltransferase</keyword>
<keyword evidence="6" id="KW-1185">Reference proteome</keyword>
<evidence type="ECO:0000256" key="2">
    <source>
        <dbReference type="SAM" id="Phobius"/>
    </source>
</evidence>
<feature type="transmembrane region" description="Helical" evidence="2">
    <location>
        <begin position="230"/>
        <end position="248"/>
    </location>
</feature>
<evidence type="ECO:0000259" key="3">
    <source>
        <dbReference type="Pfam" id="PF01757"/>
    </source>
</evidence>
<evidence type="ECO:0000259" key="4">
    <source>
        <dbReference type="Pfam" id="PF13472"/>
    </source>
</evidence>
<dbReference type="PANTHER" id="PTHR23028">
    <property type="entry name" value="ACETYLTRANSFERASE"/>
    <property type="match status" value="1"/>
</dbReference>
<gene>
    <name evidence="5" type="ORF">R3P93_17975</name>
</gene>
<dbReference type="GO" id="GO:0016746">
    <property type="term" value="F:acyltransferase activity"/>
    <property type="evidence" value="ECO:0007669"/>
    <property type="project" value="UniProtKB-KW"/>
</dbReference>
<feature type="transmembrane region" description="Helical" evidence="2">
    <location>
        <begin position="383"/>
        <end position="403"/>
    </location>
</feature>
<name>A0ABU4D425_9NOCA</name>
<feature type="transmembrane region" description="Helical" evidence="2">
    <location>
        <begin position="201"/>
        <end position="218"/>
    </location>
</feature>
<keyword evidence="2" id="KW-0472">Membrane</keyword>
<sequence>LMLVGLISVDPYSKRVQCPKSLGRSLGVRAEGWVGQTFGWLIYGHFGVTIFIVLAGWLLAGGVAAHRGSQPGGWINYMIERSWRIIPPYWIALAFSIVLVIVYIGEKTGTHWDLVVPTNQKSWAVNALLLQDVLPVQNVAYTFWSISLEWHIYLLLPIILLLRRLSGQWSVAVAGGVAIGLAGLGLFVVAPSVFGRFHFEYYVLFALAVGAKIATVNYPHIVAKVPLRSLAALAAVTVVALCAIQPYLWVEARYWWIDIVGGVAVVALIATLDGGQAGPVRRVLSWRPLVFTASFSYSLYLIHAPLLQVGWQALVQPLDLDRPAQWALIALVICPAVLGASYVFSRFAERPFTRSGRAKWLHRHQPRRSGRSIRHDATMHKSVSVAVVLIVVLGVAVVGGLLYDRHRGEVTTEEPATATASTPAFNPLGDVSGRQILTIPENPQVLIMGDSYTEGYAAADQLEQGWARLVVKRLGGIGIVDGVGGTGWTWGGGDTGTDPLKYSDRIARIAAEGSLKPDVLWIQGGQNDYRADPETLSNTVVATIEQARAAWPNVQVVVMGPSAPQPLGYELRVPNDAIIAGAIAAKAAIINPTARDWFTDENSPGFAYSDGAHLNTEGHRYLADRVLSYIPELGFKLTADQTG</sequence>
<accession>A0ABU4D425</accession>
<reference evidence="5 6" key="1">
    <citation type="submission" date="2023-10" db="EMBL/GenBank/DDBJ databases">
        <title>Development of a sustainable strategy for remediation of hydrocarbon-contaminated territories based on the waste exchange concept.</title>
        <authorList>
            <person name="Krivoruchko A."/>
        </authorList>
    </citation>
    <scope>NUCLEOTIDE SEQUENCE [LARGE SCALE GENOMIC DNA]</scope>
    <source>
        <strain evidence="5 6">IEGM 1327</strain>
    </source>
</reference>
<dbReference type="InterPro" id="IPR036514">
    <property type="entry name" value="SGNH_hydro_sf"/>
</dbReference>
<proteinExistence type="predicted"/>
<dbReference type="RefSeq" id="WP_317533632.1">
    <property type="nucleotide sequence ID" value="NZ_JAWLKF010000010.1"/>
</dbReference>
<feature type="transmembrane region" description="Helical" evidence="2">
    <location>
        <begin position="169"/>
        <end position="189"/>
    </location>
</feature>
<feature type="transmembrane region" description="Helical" evidence="2">
    <location>
        <begin position="284"/>
        <end position="304"/>
    </location>
</feature>
<dbReference type="EC" id="2.3.1.-" evidence="5"/>
<organism evidence="5 6">
    <name type="scientific">Rhodococcus cerastii</name>
    <dbReference type="NCBI Taxonomy" id="908616"/>
    <lineage>
        <taxon>Bacteria</taxon>
        <taxon>Bacillati</taxon>
        <taxon>Actinomycetota</taxon>
        <taxon>Actinomycetes</taxon>
        <taxon>Mycobacteriales</taxon>
        <taxon>Nocardiaceae</taxon>
        <taxon>Rhodococcus</taxon>
    </lineage>
</organism>
<keyword evidence="2" id="KW-1133">Transmembrane helix</keyword>
<dbReference type="EMBL" id="JAWLKF010000010">
    <property type="protein sequence ID" value="MDV6304452.1"/>
    <property type="molecule type" value="Genomic_DNA"/>
</dbReference>
<dbReference type="Proteomes" id="UP001186104">
    <property type="component" value="Unassembled WGS sequence"/>
</dbReference>
<dbReference type="InterPro" id="IPR050879">
    <property type="entry name" value="Acyltransferase_3"/>
</dbReference>
<keyword evidence="2" id="KW-0812">Transmembrane</keyword>
<comment type="caution">
    <text evidence="5">The sequence shown here is derived from an EMBL/GenBank/DDBJ whole genome shotgun (WGS) entry which is preliminary data.</text>
</comment>
<feature type="transmembrane region" description="Helical" evidence="2">
    <location>
        <begin position="141"/>
        <end position="162"/>
    </location>
</feature>
<feature type="transmembrane region" description="Helical" evidence="2">
    <location>
        <begin position="40"/>
        <end position="65"/>
    </location>
</feature>
<evidence type="ECO:0000313" key="5">
    <source>
        <dbReference type="EMBL" id="MDV6304452.1"/>
    </source>
</evidence>
<dbReference type="SUPFAM" id="SSF52266">
    <property type="entry name" value="SGNH hydrolase"/>
    <property type="match status" value="1"/>
</dbReference>
<comment type="subcellular location">
    <subcellularLocation>
        <location evidence="1">Cell membrane</location>
        <topology evidence="1">Multi-pass membrane protein</topology>
    </subcellularLocation>
</comment>
<feature type="transmembrane region" description="Helical" evidence="2">
    <location>
        <begin position="86"/>
        <end position="105"/>
    </location>
</feature>
<keyword evidence="5" id="KW-0808">Transferase</keyword>
<dbReference type="InterPro" id="IPR013830">
    <property type="entry name" value="SGNH_hydro"/>
</dbReference>
<dbReference type="PANTHER" id="PTHR23028:SF131">
    <property type="entry name" value="BLR2367 PROTEIN"/>
    <property type="match status" value="1"/>
</dbReference>
<evidence type="ECO:0000313" key="6">
    <source>
        <dbReference type="Proteomes" id="UP001186104"/>
    </source>
</evidence>
<dbReference type="InterPro" id="IPR002656">
    <property type="entry name" value="Acyl_transf_3_dom"/>
</dbReference>
<dbReference type="Pfam" id="PF13472">
    <property type="entry name" value="Lipase_GDSL_2"/>
    <property type="match status" value="1"/>
</dbReference>
<protein>
    <submittedName>
        <fullName evidence="5">Acyltransferase family protein</fullName>
        <ecNumber evidence="5">2.3.1.-</ecNumber>
    </submittedName>
</protein>
<feature type="transmembrane region" description="Helical" evidence="2">
    <location>
        <begin position="254"/>
        <end position="272"/>
    </location>
</feature>
<dbReference type="Gene3D" id="3.40.50.1110">
    <property type="entry name" value="SGNH hydrolase"/>
    <property type="match status" value="1"/>
</dbReference>
<dbReference type="CDD" id="cd00229">
    <property type="entry name" value="SGNH_hydrolase"/>
    <property type="match status" value="1"/>
</dbReference>
<dbReference type="Pfam" id="PF01757">
    <property type="entry name" value="Acyl_transf_3"/>
    <property type="match status" value="1"/>
</dbReference>
<feature type="non-terminal residue" evidence="5">
    <location>
        <position position="1"/>
    </location>
</feature>
<feature type="domain" description="Acyltransferase 3" evidence="3">
    <location>
        <begin position="34"/>
        <end position="345"/>
    </location>
</feature>
<feature type="transmembrane region" description="Helical" evidence="2">
    <location>
        <begin position="324"/>
        <end position="344"/>
    </location>
</feature>
<evidence type="ECO:0000256" key="1">
    <source>
        <dbReference type="ARBA" id="ARBA00004651"/>
    </source>
</evidence>
<feature type="domain" description="SGNH hydrolase-type esterase" evidence="4">
    <location>
        <begin position="448"/>
        <end position="620"/>
    </location>
</feature>